<organism evidence="2 3">
    <name type="scientific">Elysia marginata</name>
    <dbReference type="NCBI Taxonomy" id="1093978"/>
    <lineage>
        <taxon>Eukaryota</taxon>
        <taxon>Metazoa</taxon>
        <taxon>Spiralia</taxon>
        <taxon>Lophotrochozoa</taxon>
        <taxon>Mollusca</taxon>
        <taxon>Gastropoda</taxon>
        <taxon>Heterobranchia</taxon>
        <taxon>Euthyneura</taxon>
        <taxon>Panpulmonata</taxon>
        <taxon>Sacoglossa</taxon>
        <taxon>Placobranchoidea</taxon>
        <taxon>Plakobranchidae</taxon>
        <taxon>Elysia</taxon>
    </lineage>
</organism>
<accession>A0AAV4GRT4</accession>
<comment type="caution">
    <text evidence="2">The sequence shown here is derived from an EMBL/GenBank/DDBJ whole genome shotgun (WGS) entry which is preliminary data.</text>
</comment>
<name>A0AAV4GRT4_9GAST</name>
<dbReference type="Proteomes" id="UP000762676">
    <property type="component" value="Unassembled WGS sequence"/>
</dbReference>
<dbReference type="EMBL" id="BMAT01012209">
    <property type="protein sequence ID" value="GFR88082.1"/>
    <property type="molecule type" value="Genomic_DNA"/>
</dbReference>
<keyword evidence="3" id="KW-1185">Reference proteome</keyword>
<feature type="region of interest" description="Disordered" evidence="1">
    <location>
        <begin position="1"/>
        <end position="57"/>
    </location>
</feature>
<dbReference type="AlphaFoldDB" id="A0AAV4GRT4"/>
<evidence type="ECO:0000313" key="3">
    <source>
        <dbReference type="Proteomes" id="UP000762676"/>
    </source>
</evidence>
<proteinExistence type="predicted"/>
<protein>
    <submittedName>
        <fullName evidence="2">Uncharacterized protein</fullName>
    </submittedName>
</protein>
<sequence length="162" mass="18887">MESKTTAYMKKMKKENPANYQEYLEKQRERNKKRRDEKKRKWNEEPHTGAMIENSEKEKEAQRYKLTALKRVSSLTLTSEVDVMDFVLCPKRGPKWHKLSCINGQVMLVMDFAENRKASYASEVKSAHFGKGQWTLHPIVAFFMDAALGGYFEAACNHGYVR</sequence>
<evidence type="ECO:0000313" key="2">
    <source>
        <dbReference type="EMBL" id="GFR88082.1"/>
    </source>
</evidence>
<evidence type="ECO:0000256" key="1">
    <source>
        <dbReference type="SAM" id="MobiDB-lite"/>
    </source>
</evidence>
<reference evidence="2 3" key="1">
    <citation type="journal article" date="2021" name="Elife">
        <title>Chloroplast acquisition without the gene transfer in kleptoplastic sea slugs, Plakobranchus ocellatus.</title>
        <authorList>
            <person name="Maeda T."/>
            <person name="Takahashi S."/>
            <person name="Yoshida T."/>
            <person name="Shimamura S."/>
            <person name="Takaki Y."/>
            <person name="Nagai Y."/>
            <person name="Toyoda A."/>
            <person name="Suzuki Y."/>
            <person name="Arimoto A."/>
            <person name="Ishii H."/>
            <person name="Satoh N."/>
            <person name="Nishiyama T."/>
            <person name="Hasebe M."/>
            <person name="Maruyama T."/>
            <person name="Minagawa J."/>
            <person name="Obokata J."/>
            <person name="Shigenobu S."/>
        </authorList>
    </citation>
    <scope>NUCLEOTIDE SEQUENCE [LARGE SCALE GENOMIC DNA]</scope>
</reference>
<feature type="compositionally biased region" description="Basic residues" evidence="1">
    <location>
        <begin position="29"/>
        <end position="41"/>
    </location>
</feature>
<gene>
    <name evidence="2" type="ORF">ElyMa_006091800</name>
</gene>